<organism evidence="3 4">
    <name type="scientific">Candidatus Collierbacteria bacterium RIFCSPHIGHO2_01_FULL_50_25</name>
    <dbReference type="NCBI Taxonomy" id="1817722"/>
    <lineage>
        <taxon>Bacteria</taxon>
        <taxon>Candidatus Collieribacteriota</taxon>
    </lineage>
</organism>
<name>A0A1F5EUL5_9BACT</name>
<dbReference type="EMBL" id="MFAG01000041">
    <property type="protein sequence ID" value="OGD71082.1"/>
    <property type="molecule type" value="Genomic_DNA"/>
</dbReference>
<evidence type="ECO:0000256" key="1">
    <source>
        <dbReference type="SAM" id="Coils"/>
    </source>
</evidence>
<keyword evidence="1" id="KW-0175">Coiled coil</keyword>
<dbReference type="AlphaFoldDB" id="A0A1F5EUL5"/>
<comment type="caution">
    <text evidence="3">The sequence shown here is derived from an EMBL/GenBank/DDBJ whole genome shotgun (WGS) entry which is preliminary data.</text>
</comment>
<accession>A0A1F5EUL5</accession>
<evidence type="ECO:0000313" key="3">
    <source>
        <dbReference type="EMBL" id="OGD71082.1"/>
    </source>
</evidence>
<protein>
    <recommendedName>
        <fullName evidence="5">DUF5667 domain-containing protein</fullName>
    </recommendedName>
</protein>
<dbReference type="STRING" id="1817722.A2703_01435"/>
<evidence type="ECO:0000313" key="4">
    <source>
        <dbReference type="Proteomes" id="UP000177979"/>
    </source>
</evidence>
<evidence type="ECO:0000256" key="2">
    <source>
        <dbReference type="SAM" id="SignalP"/>
    </source>
</evidence>
<dbReference type="Proteomes" id="UP000177979">
    <property type="component" value="Unassembled WGS sequence"/>
</dbReference>
<feature type="signal peptide" evidence="2">
    <location>
        <begin position="1"/>
        <end position="21"/>
    </location>
</feature>
<feature type="coiled-coil region" evidence="1">
    <location>
        <begin position="39"/>
        <end position="78"/>
    </location>
</feature>
<gene>
    <name evidence="3" type="ORF">A2703_01435</name>
</gene>
<feature type="chain" id="PRO_5009518370" description="DUF5667 domain-containing protein" evidence="2">
    <location>
        <begin position="22"/>
        <end position="193"/>
    </location>
</feature>
<proteinExistence type="predicted"/>
<keyword evidence="2" id="KW-0732">Signal</keyword>
<evidence type="ECO:0008006" key="5">
    <source>
        <dbReference type="Google" id="ProtNLM"/>
    </source>
</evidence>
<sequence>MKKFILSISALALALVSPVFAENTTSGATDRQMKRDEIRADFRAKLATLRDQKKKAILERLDTRMKELNANRTATMLRHLTKIEETLNKIETRTNTVAAPGKDVAVVRAAITKARDAIAAARTAVNAQAAKTYTIEITTEANLGSAASTVRTQLAKDLQAAHQMVVTARKAVRDVLVALGKVVGEKLTNTVEK</sequence>
<reference evidence="3 4" key="1">
    <citation type="journal article" date="2016" name="Nat. Commun.">
        <title>Thousands of microbial genomes shed light on interconnected biogeochemical processes in an aquifer system.</title>
        <authorList>
            <person name="Anantharaman K."/>
            <person name="Brown C.T."/>
            <person name="Hug L.A."/>
            <person name="Sharon I."/>
            <person name="Castelle C.J."/>
            <person name="Probst A.J."/>
            <person name="Thomas B.C."/>
            <person name="Singh A."/>
            <person name="Wilkins M.J."/>
            <person name="Karaoz U."/>
            <person name="Brodie E.L."/>
            <person name="Williams K.H."/>
            <person name="Hubbard S.S."/>
            <person name="Banfield J.F."/>
        </authorList>
    </citation>
    <scope>NUCLEOTIDE SEQUENCE [LARGE SCALE GENOMIC DNA]</scope>
</reference>